<evidence type="ECO:0000313" key="2">
    <source>
        <dbReference type="EMBL" id="VEJ51510.1"/>
    </source>
</evidence>
<dbReference type="EMBL" id="LR134533">
    <property type="protein sequence ID" value="VEJ51510.1"/>
    <property type="molecule type" value="Genomic_DNA"/>
</dbReference>
<dbReference type="STRING" id="28091.SAMEA3174300_02027"/>
<accession>A0A448VNZ0</accession>
<sequence length="282" mass="30824">MKWLFFILVALNIIVFGGMVAGRVVEKQKAVVAPTVPMVGKVHELSLPDNIKDPGSEKLDWVTDDGKRADQLEEEKKAKEAAKLAQEKKAREEKKRKEENSQQSAQELPVIAQRPQPAAGNVCVATASVSLEEDVYHRIKGLLNRWPHAATRTVEKRDGAVKKAKKAVVKHYRVVLPSNGDAIAQMDSLAAKGFTGSLYQGQISAGIVKSRSAAQVLVSRLAASGFGGASVVEQEERSRISEENELSVAKMKVVFLAVNDKEIKEIQSIVGKYGQLARNKCK</sequence>
<keyword evidence="3" id="KW-1185">Reference proteome</keyword>
<dbReference type="KEGG" id="nwe:SAMEA3174300_2027"/>
<feature type="region of interest" description="Disordered" evidence="1">
    <location>
        <begin position="74"/>
        <end position="112"/>
    </location>
</feature>
<dbReference type="Proteomes" id="UP000272771">
    <property type="component" value="Chromosome"/>
</dbReference>
<gene>
    <name evidence="2" type="ORF">NCTC12742_01408</name>
</gene>
<feature type="compositionally biased region" description="Basic and acidic residues" evidence="1">
    <location>
        <begin position="74"/>
        <end position="100"/>
    </location>
</feature>
<dbReference type="RefSeq" id="WP_004284005.1">
    <property type="nucleotide sequence ID" value="NZ_CAUJRG010000020.1"/>
</dbReference>
<organism evidence="2 3">
    <name type="scientific">Neisseria weaveri</name>
    <dbReference type="NCBI Taxonomy" id="28091"/>
    <lineage>
        <taxon>Bacteria</taxon>
        <taxon>Pseudomonadati</taxon>
        <taxon>Pseudomonadota</taxon>
        <taxon>Betaproteobacteria</taxon>
        <taxon>Neisseriales</taxon>
        <taxon>Neisseriaceae</taxon>
        <taxon>Neisseria</taxon>
    </lineage>
</organism>
<protein>
    <submittedName>
        <fullName evidence="2">Periplasmic protein</fullName>
    </submittedName>
</protein>
<evidence type="ECO:0000313" key="3">
    <source>
        <dbReference type="Proteomes" id="UP000272771"/>
    </source>
</evidence>
<proteinExistence type="predicted"/>
<dbReference type="OrthoDB" id="8613869at2"/>
<dbReference type="AlphaFoldDB" id="A0A448VNZ0"/>
<reference evidence="2 3" key="1">
    <citation type="submission" date="2018-12" db="EMBL/GenBank/DDBJ databases">
        <authorList>
            <consortium name="Pathogen Informatics"/>
        </authorList>
    </citation>
    <scope>NUCLEOTIDE SEQUENCE [LARGE SCALE GENOMIC DNA]</scope>
    <source>
        <strain evidence="2 3">NCTC12742</strain>
    </source>
</reference>
<evidence type="ECO:0000256" key="1">
    <source>
        <dbReference type="SAM" id="MobiDB-lite"/>
    </source>
</evidence>
<name>A0A448VNZ0_9NEIS</name>